<sequence>MGATRLPGKVMRPLAGKPLIAHIVERLRFSRRITDIVLATTVSPADDVLQAWCEQNGILCVRGSEADVLGRYCKAANAVGADVIARITADDPFKDPVITDLVVDCLLENGLAFASNNNPPSYPEGLDAEVFTYAALECAGKEAKDPFEREHVTQFFYRNPDRFPQRNIACDQGYPQYRWTIDTEADFQMAEAVYSSLYREGQIFLMNDIIGFLEENPLIAKMNIGEKRSAMYEGLSDES</sequence>
<dbReference type="InterPro" id="IPR003329">
    <property type="entry name" value="Cytidylyl_trans"/>
</dbReference>
<gene>
    <name evidence="1" type="ORF">DFP90_11553</name>
</gene>
<proteinExistence type="predicted"/>
<organism evidence="1 2">
    <name type="scientific">Aestuariispira insulae</name>
    <dbReference type="NCBI Taxonomy" id="1461337"/>
    <lineage>
        <taxon>Bacteria</taxon>
        <taxon>Pseudomonadati</taxon>
        <taxon>Pseudomonadota</taxon>
        <taxon>Alphaproteobacteria</taxon>
        <taxon>Rhodospirillales</taxon>
        <taxon>Kiloniellaceae</taxon>
        <taxon>Aestuariispira</taxon>
    </lineage>
</organism>
<comment type="caution">
    <text evidence="1">The sequence shown here is derived from an EMBL/GenBank/DDBJ whole genome shotgun (WGS) entry which is preliminary data.</text>
</comment>
<name>A0A3D9H4A7_9PROT</name>
<dbReference type="Pfam" id="PF02348">
    <property type="entry name" value="CTP_transf_3"/>
    <property type="match status" value="1"/>
</dbReference>
<evidence type="ECO:0000313" key="1">
    <source>
        <dbReference type="EMBL" id="RED44300.1"/>
    </source>
</evidence>
<keyword evidence="2" id="KW-1185">Reference proteome</keyword>
<evidence type="ECO:0000313" key="2">
    <source>
        <dbReference type="Proteomes" id="UP000256845"/>
    </source>
</evidence>
<dbReference type="EMBL" id="QRDW01000015">
    <property type="protein sequence ID" value="RED44300.1"/>
    <property type="molecule type" value="Genomic_DNA"/>
</dbReference>
<accession>A0A3D9H4A7</accession>
<dbReference type="InterPro" id="IPR029044">
    <property type="entry name" value="Nucleotide-diphossugar_trans"/>
</dbReference>
<dbReference type="Gene3D" id="3.90.550.10">
    <property type="entry name" value="Spore Coat Polysaccharide Biosynthesis Protein SpsA, Chain A"/>
    <property type="match status" value="1"/>
</dbReference>
<dbReference type="PANTHER" id="PTHR42866:SF1">
    <property type="entry name" value="SPORE COAT POLYSACCHARIDE BIOSYNTHESIS PROTEIN SPSF"/>
    <property type="match status" value="1"/>
</dbReference>
<dbReference type="Proteomes" id="UP000256845">
    <property type="component" value="Unassembled WGS sequence"/>
</dbReference>
<dbReference type="SUPFAM" id="SSF53448">
    <property type="entry name" value="Nucleotide-diphospho-sugar transferases"/>
    <property type="match status" value="1"/>
</dbReference>
<dbReference type="GO" id="GO:0005829">
    <property type="term" value="C:cytosol"/>
    <property type="evidence" value="ECO:0007669"/>
    <property type="project" value="TreeGrafter"/>
</dbReference>
<reference evidence="1 2" key="1">
    <citation type="submission" date="2018-07" db="EMBL/GenBank/DDBJ databases">
        <title>Genomic Encyclopedia of Type Strains, Phase III (KMG-III): the genomes of soil and plant-associated and newly described type strains.</title>
        <authorList>
            <person name="Whitman W."/>
        </authorList>
    </citation>
    <scope>NUCLEOTIDE SEQUENCE [LARGE SCALE GENOMIC DNA]</scope>
    <source>
        <strain evidence="1 2">CECT 8488</strain>
    </source>
</reference>
<dbReference type="CDD" id="cd02518">
    <property type="entry name" value="GT2_SpsF"/>
    <property type="match status" value="1"/>
</dbReference>
<protein>
    <submittedName>
        <fullName evidence="1">Spore coat polysaccharide biosynthesis protein SpsF</fullName>
    </submittedName>
</protein>
<dbReference type="PANTHER" id="PTHR42866">
    <property type="entry name" value="3-DEOXY-MANNO-OCTULOSONATE CYTIDYLYLTRANSFERASE"/>
    <property type="match status" value="1"/>
</dbReference>
<dbReference type="AlphaFoldDB" id="A0A3D9H4A7"/>